<protein>
    <submittedName>
        <fullName evidence="1">Uncharacterized protein</fullName>
    </submittedName>
</protein>
<comment type="caution">
    <text evidence="1">The sequence shown here is derived from an EMBL/GenBank/DDBJ whole genome shotgun (WGS) entry which is preliminary data.</text>
</comment>
<dbReference type="EMBL" id="JAPDGR010001353">
    <property type="protein sequence ID" value="KAJ2983690.1"/>
    <property type="molecule type" value="Genomic_DNA"/>
</dbReference>
<evidence type="ECO:0000313" key="1">
    <source>
        <dbReference type="EMBL" id="KAJ2983690.1"/>
    </source>
</evidence>
<gene>
    <name evidence="1" type="ORF">NUW58_g6204</name>
</gene>
<sequence>MSFTNAPVTRSLVYGLIGVSIAASLLDIKHYFYILVDLHLWRFHQTWRALIYQLCYTNSSEVLFAAMTLYNMRPIERLWGSRKYATFVFVTFLLTSVLSPVILALVLRPLSLGLLNYLPAGPTPIIFAILAQYHAMVPHIYKYRIATSISQSPNDQFQGLTLSDKSYRYLLALQLALFQWPGSILGASVGWIVGYAWRMEVFPRSLMRWRIPGWIVGIRAPRRSQEFEGLRRRLEDENAPTAATTGAQGQTGSGSGRRRTTGQQVMDQFQGAF</sequence>
<keyword evidence="2" id="KW-1185">Reference proteome</keyword>
<dbReference type="Proteomes" id="UP001143856">
    <property type="component" value="Unassembled WGS sequence"/>
</dbReference>
<accession>A0ACC1NWP4</accession>
<reference evidence="1" key="1">
    <citation type="submission" date="2022-10" db="EMBL/GenBank/DDBJ databases">
        <title>Genome Sequence of Xylaria curta.</title>
        <authorList>
            <person name="Buettner E."/>
        </authorList>
    </citation>
    <scope>NUCLEOTIDE SEQUENCE</scope>
    <source>
        <strain evidence="1">Babe10</strain>
    </source>
</reference>
<evidence type="ECO:0000313" key="2">
    <source>
        <dbReference type="Proteomes" id="UP001143856"/>
    </source>
</evidence>
<proteinExistence type="predicted"/>
<organism evidence="1 2">
    <name type="scientific">Xylaria curta</name>
    <dbReference type="NCBI Taxonomy" id="42375"/>
    <lineage>
        <taxon>Eukaryota</taxon>
        <taxon>Fungi</taxon>
        <taxon>Dikarya</taxon>
        <taxon>Ascomycota</taxon>
        <taxon>Pezizomycotina</taxon>
        <taxon>Sordariomycetes</taxon>
        <taxon>Xylariomycetidae</taxon>
        <taxon>Xylariales</taxon>
        <taxon>Xylariaceae</taxon>
        <taxon>Xylaria</taxon>
    </lineage>
</organism>
<name>A0ACC1NWP4_9PEZI</name>